<dbReference type="AlphaFoldDB" id="A0A5J4X6Y2"/>
<keyword evidence="1" id="KW-0732">Signal</keyword>
<evidence type="ECO:0000256" key="1">
    <source>
        <dbReference type="SAM" id="SignalP"/>
    </source>
</evidence>
<accession>A0A5J4X6Y2</accession>
<evidence type="ECO:0000313" key="2">
    <source>
        <dbReference type="EMBL" id="KAA6402803.1"/>
    </source>
</evidence>
<comment type="caution">
    <text evidence="2">The sequence shown here is derived from an EMBL/GenBank/DDBJ whole genome shotgun (WGS) entry which is preliminary data.</text>
</comment>
<name>A0A5J4X6Y2_9EUKA</name>
<sequence>MFLIALFATLSFGTTEVPGNFTNTLKILREKLLENNLTLTLEHSNIDKCKSFEVYIHQNPNDLNSIFEDKANDDFIDLDNVYFDGEMIKKNVVKMKYEDASNSTIRYSKSVKISDVLPLIESVSEDDENFLLIRLQDIFNLKTNEVPSSEELKCKAVQEFHDSGLLGLFGYGAKAIKDEDIYPSITYLIKNYPKSIKVTEIPKGQSSEGMKQDFSKSCSQDSLLPATYSLHKAGIAGSLCVPNNKIPNKVKKCSDGSDIQKHLQGFKIGQFWGDLRTLKSVLIRFGPVLFHSNTFGHVIVFGWLGGQPDSIIAWTKIKDQSGKCQIGTILLEEGYYSGNVLVNSVASVRAAWSYVKVALLLPAIALFL</sequence>
<organism evidence="2 3">
    <name type="scientific">Streblomastix strix</name>
    <dbReference type="NCBI Taxonomy" id="222440"/>
    <lineage>
        <taxon>Eukaryota</taxon>
        <taxon>Metamonada</taxon>
        <taxon>Preaxostyla</taxon>
        <taxon>Oxymonadida</taxon>
        <taxon>Streblomastigidae</taxon>
        <taxon>Streblomastix</taxon>
    </lineage>
</organism>
<feature type="signal peptide" evidence="1">
    <location>
        <begin position="1"/>
        <end position="15"/>
    </location>
</feature>
<protein>
    <recommendedName>
        <fullName evidence="4">Peptidase C1A papain C-terminal domain-containing protein</fullName>
    </recommendedName>
</protein>
<evidence type="ECO:0000313" key="3">
    <source>
        <dbReference type="Proteomes" id="UP000324800"/>
    </source>
</evidence>
<proteinExistence type="predicted"/>
<dbReference type="Proteomes" id="UP000324800">
    <property type="component" value="Unassembled WGS sequence"/>
</dbReference>
<dbReference type="EMBL" id="SNRW01000182">
    <property type="protein sequence ID" value="KAA6402803.1"/>
    <property type="molecule type" value="Genomic_DNA"/>
</dbReference>
<evidence type="ECO:0008006" key="4">
    <source>
        <dbReference type="Google" id="ProtNLM"/>
    </source>
</evidence>
<gene>
    <name evidence="2" type="ORF">EZS28_001671</name>
</gene>
<reference evidence="2 3" key="1">
    <citation type="submission" date="2019-03" db="EMBL/GenBank/DDBJ databases">
        <title>Single cell metagenomics reveals metabolic interactions within the superorganism composed of flagellate Streblomastix strix and complex community of Bacteroidetes bacteria on its surface.</title>
        <authorList>
            <person name="Treitli S.C."/>
            <person name="Kolisko M."/>
            <person name="Husnik F."/>
            <person name="Keeling P."/>
            <person name="Hampl V."/>
        </authorList>
    </citation>
    <scope>NUCLEOTIDE SEQUENCE [LARGE SCALE GENOMIC DNA]</scope>
    <source>
        <strain evidence="2">ST1C</strain>
    </source>
</reference>
<feature type="chain" id="PRO_5023874737" description="Peptidase C1A papain C-terminal domain-containing protein" evidence="1">
    <location>
        <begin position="16"/>
        <end position="368"/>
    </location>
</feature>